<comment type="similarity">
    <text evidence="1 11">Belongs to the thymidylate kinase family.</text>
</comment>
<dbReference type="EMBL" id="VKKG01000002">
    <property type="protein sequence ID" value="TRY18541.1"/>
    <property type="molecule type" value="Genomic_DNA"/>
</dbReference>
<keyword evidence="6 11" id="KW-0547">Nucleotide-binding</keyword>
<dbReference type="InterPro" id="IPR018094">
    <property type="entry name" value="Thymidylate_kinase"/>
</dbReference>
<dbReference type="FunFam" id="3.40.50.300:FF:000225">
    <property type="entry name" value="Thymidylate kinase"/>
    <property type="match status" value="1"/>
</dbReference>
<evidence type="ECO:0000256" key="6">
    <source>
        <dbReference type="ARBA" id="ARBA00022741"/>
    </source>
</evidence>
<dbReference type="InterPro" id="IPR027417">
    <property type="entry name" value="P-loop_NTPase"/>
</dbReference>
<feature type="binding site" evidence="11">
    <location>
        <begin position="10"/>
        <end position="17"/>
    </location>
    <ligand>
        <name>ATP</name>
        <dbReference type="ChEBI" id="CHEBI:30616"/>
    </ligand>
</feature>
<evidence type="ECO:0000256" key="2">
    <source>
        <dbReference type="ARBA" id="ARBA00012980"/>
    </source>
</evidence>
<organism evidence="13 14">
    <name type="scientific">Tessaracoccus rhinocerotis</name>
    <dbReference type="NCBI Taxonomy" id="1689449"/>
    <lineage>
        <taxon>Bacteria</taxon>
        <taxon>Bacillati</taxon>
        <taxon>Actinomycetota</taxon>
        <taxon>Actinomycetes</taxon>
        <taxon>Propionibacteriales</taxon>
        <taxon>Propionibacteriaceae</taxon>
        <taxon>Tessaracoccus</taxon>
    </lineage>
</organism>
<dbReference type="GO" id="GO:0005829">
    <property type="term" value="C:cytosol"/>
    <property type="evidence" value="ECO:0007669"/>
    <property type="project" value="TreeGrafter"/>
</dbReference>
<dbReference type="GO" id="GO:0005524">
    <property type="term" value="F:ATP binding"/>
    <property type="evidence" value="ECO:0007669"/>
    <property type="project" value="UniProtKB-UniRule"/>
</dbReference>
<dbReference type="CDD" id="cd01672">
    <property type="entry name" value="TMPK"/>
    <property type="match status" value="1"/>
</dbReference>
<evidence type="ECO:0000256" key="8">
    <source>
        <dbReference type="ARBA" id="ARBA00022840"/>
    </source>
</evidence>
<sequence>MTGAFIVLEGGDGVGKSTQAAALVEWLTARGTPHVHTRQPGGTPLGASLRSLVLDPATGDVAPRAEALIYAADKAQHLMQVVEPALAEGLVVVCDRYVDSMIAYQGAGRALDVAEVEQVADWATAGRRPELTILLDAAPGDAVAQIAEKDRLEGAGDEFHRRVRAHFLHLAEAAPERYLVVDARLPITEVTSAITARVEQLLDGD</sequence>
<dbReference type="HAMAP" id="MF_00165">
    <property type="entry name" value="Thymidylate_kinase"/>
    <property type="match status" value="1"/>
</dbReference>
<name>A0A553K1G3_9ACTN</name>
<keyword evidence="8 11" id="KW-0067">ATP-binding</keyword>
<evidence type="ECO:0000256" key="5">
    <source>
        <dbReference type="ARBA" id="ARBA00022727"/>
    </source>
</evidence>
<dbReference type="GO" id="GO:0006227">
    <property type="term" value="P:dUDP biosynthetic process"/>
    <property type="evidence" value="ECO:0007669"/>
    <property type="project" value="TreeGrafter"/>
</dbReference>
<comment type="function">
    <text evidence="10 11">Phosphorylation of dTMP to form dTDP in both de novo and salvage pathways of dTTP synthesis.</text>
</comment>
<dbReference type="PANTHER" id="PTHR10344:SF4">
    <property type="entry name" value="UMP-CMP KINASE 2, MITOCHONDRIAL"/>
    <property type="match status" value="1"/>
</dbReference>
<dbReference type="NCBIfam" id="TIGR00041">
    <property type="entry name" value="DTMP_kinase"/>
    <property type="match status" value="1"/>
</dbReference>
<protein>
    <recommendedName>
        <fullName evidence="3 11">Thymidylate kinase</fullName>
        <ecNumber evidence="2 11">2.7.4.9</ecNumber>
    </recommendedName>
    <alternativeName>
        <fullName evidence="11">dTMP kinase</fullName>
    </alternativeName>
</protein>
<comment type="catalytic activity">
    <reaction evidence="9 11">
        <text>dTMP + ATP = dTDP + ADP</text>
        <dbReference type="Rhea" id="RHEA:13517"/>
        <dbReference type="ChEBI" id="CHEBI:30616"/>
        <dbReference type="ChEBI" id="CHEBI:58369"/>
        <dbReference type="ChEBI" id="CHEBI:63528"/>
        <dbReference type="ChEBI" id="CHEBI:456216"/>
        <dbReference type="EC" id="2.7.4.9"/>
    </reaction>
</comment>
<evidence type="ECO:0000313" key="14">
    <source>
        <dbReference type="Proteomes" id="UP000317638"/>
    </source>
</evidence>
<evidence type="ECO:0000259" key="12">
    <source>
        <dbReference type="Pfam" id="PF02223"/>
    </source>
</evidence>
<dbReference type="PANTHER" id="PTHR10344">
    <property type="entry name" value="THYMIDYLATE KINASE"/>
    <property type="match status" value="1"/>
</dbReference>
<keyword evidence="5 11" id="KW-0545">Nucleotide biosynthesis</keyword>
<feature type="domain" description="Thymidylate kinase-like" evidence="12">
    <location>
        <begin position="8"/>
        <end position="194"/>
    </location>
</feature>
<dbReference type="Gene3D" id="3.40.50.300">
    <property type="entry name" value="P-loop containing nucleotide triphosphate hydrolases"/>
    <property type="match status" value="1"/>
</dbReference>
<comment type="caution">
    <text evidence="13">The sequence shown here is derived from an EMBL/GenBank/DDBJ whole genome shotgun (WGS) entry which is preliminary data.</text>
</comment>
<dbReference type="OrthoDB" id="9774907at2"/>
<dbReference type="RefSeq" id="WP_143937437.1">
    <property type="nucleotide sequence ID" value="NZ_VKKG01000002.1"/>
</dbReference>
<evidence type="ECO:0000313" key="13">
    <source>
        <dbReference type="EMBL" id="TRY18541.1"/>
    </source>
</evidence>
<keyword evidence="4 11" id="KW-0808">Transferase</keyword>
<dbReference type="Proteomes" id="UP000317638">
    <property type="component" value="Unassembled WGS sequence"/>
</dbReference>
<dbReference type="GO" id="GO:0006233">
    <property type="term" value="P:dTDP biosynthetic process"/>
    <property type="evidence" value="ECO:0007669"/>
    <property type="project" value="InterPro"/>
</dbReference>
<dbReference type="SUPFAM" id="SSF52540">
    <property type="entry name" value="P-loop containing nucleoside triphosphate hydrolases"/>
    <property type="match status" value="1"/>
</dbReference>
<evidence type="ECO:0000256" key="7">
    <source>
        <dbReference type="ARBA" id="ARBA00022777"/>
    </source>
</evidence>
<evidence type="ECO:0000256" key="9">
    <source>
        <dbReference type="ARBA" id="ARBA00048743"/>
    </source>
</evidence>
<evidence type="ECO:0000256" key="11">
    <source>
        <dbReference type="HAMAP-Rule" id="MF_00165"/>
    </source>
</evidence>
<dbReference type="GO" id="GO:0006235">
    <property type="term" value="P:dTTP biosynthetic process"/>
    <property type="evidence" value="ECO:0007669"/>
    <property type="project" value="UniProtKB-UniRule"/>
</dbReference>
<dbReference type="InterPro" id="IPR039430">
    <property type="entry name" value="Thymidylate_kin-like_dom"/>
</dbReference>
<dbReference type="AlphaFoldDB" id="A0A553K1G3"/>
<dbReference type="GO" id="GO:0004798">
    <property type="term" value="F:dTMP kinase activity"/>
    <property type="evidence" value="ECO:0007669"/>
    <property type="project" value="UniProtKB-UniRule"/>
</dbReference>
<evidence type="ECO:0000256" key="4">
    <source>
        <dbReference type="ARBA" id="ARBA00022679"/>
    </source>
</evidence>
<reference evidence="13 14" key="1">
    <citation type="submission" date="2019-07" db="EMBL/GenBank/DDBJ databases">
        <authorList>
            <person name="Zhou L.-Y."/>
        </authorList>
    </citation>
    <scope>NUCLEOTIDE SEQUENCE [LARGE SCALE GENOMIC DNA]</scope>
    <source>
        <strain evidence="13 14">YIM 101269</strain>
    </source>
</reference>
<dbReference type="Pfam" id="PF02223">
    <property type="entry name" value="Thymidylate_kin"/>
    <property type="match status" value="1"/>
</dbReference>
<accession>A0A553K1G3</accession>
<keyword evidence="7 11" id="KW-0418">Kinase</keyword>
<evidence type="ECO:0000256" key="3">
    <source>
        <dbReference type="ARBA" id="ARBA00017144"/>
    </source>
</evidence>
<gene>
    <name evidence="11 13" type="primary">tmk</name>
    <name evidence="13" type="ORF">FOJ82_05270</name>
</gene>
<proteinExistence type="inferred from homology"/>
<evidence type="ECO:0000256" key="10">
    <source>
        <dbReference type="ARBA" id="ARBA00057735"/>
    </source>
</evidence>
<evidence type="ECO:0000256" key="1">
    <source>
        <dbReference type="ARBA" id="ARBA00009776"/>
    </source>
</evidence>
<keyword evidence="14" id="KW-1185">Reference proteome</keyword>
<dbReference type="EC" id="2.7.4.9" evidence="2 11"/>